<dbReference type="GO" id="GO:0071949">
    <property type="term" value="F:FAD binding"/>
    <property type="evidence" value="ECO:0007669"/>
    <property type="project" value="InterPro"/>
</dbReference>
<dbReference type="PANTHER" id="PTHR46865">
    <property type="entry name" value="OXIDOREDUCTASE-RELATED"/>
    <property type="match status" value="1"/>
</dbReference>
<name>A0A7C8I869_9PLEO</name>
<organism evidence="5 6">
    <name type="scientific">Massariosphaeria phaeospora</name>
    <dbReference type="NCBI Taxonomy" id="100035"/>
    <lineage>
        <taxon>Eukaryota</taxon>
        <taxon>Fungi</taxon>
        <taxon>Dikarya</taxon>
        <taxon>Ascomycota</taxon>
        <taxon>Pezizomycotina</taxon>
        <taxon>Dothideomycetes</taxon>
        <taxon>Pleosporomycetidae</taxon>
        <taxon>Pleosporales</taxon>
        <taxon>Pleosporales incertae sedis</taxon>
        <taxon>Massariosphaeria</taxon>
    </lineage>
</organism>
<feature type="domain" description="FAD-binding" evidence="4">
    <location>
        <begin position="4"/>
        <end position="345"/>
    </location>
</feature>
<dbReference type="SUPFAM" id="SSF51905">
    <property type="entry name" value="FAD/NAD(P)-binding domain"/>
    <property type="match status" value="1"/>
</dbReference>
<dbReference type="InterPro" id="IPR036188">
    <property type="entry name" value="FAD/NAD-bd_sf"/>
</dbReference>
<dbReference type="PANTHER" id="PTHR46865:SF7">
    <property type="entry name" value="MONOOXYGENASE, PUTATIVE (AFU_ORTHOLOGUE AFUA_8G07040)-RELATED"/>
    <property type="match status" value="1"/>
</dbReference>
<protein>
    <recommendedName>
        <fullName evidence="4">FAD-binding domain-containing protein</fullName>
    </recommendedName>
</protein>
<evidence type="ECO:0000313" key="6">
    <source>
        <dbReference type="Proteomes" id="UP000481861"/>
    </source>
</evidence>
<comment type="caution">
    <text evidence="5">The sequence shown here is derived from an EMBL/GenBank/DDBJ whole genome shotgun (WGS) entry which is preliminary data.</text>
</comment>
<dbReference type="InterPro" id="IPR051704">
    <property type="entry name" value="FAD_aromatic-hydroxylase"/>
</dbReference>
<sequence>MPLNILVVGAGICGPAFATLMQRANPKHTITVLERHPTLRATGQQIDLKLQGPTIARKMGVLDTINAHRVVETGFQIENSRRQPIAHFGVSDYPDEKDRPNFLSECEIMRGDLVQTFYDASVDLSAKLDKHRGEGGGLKYEFGKTISELTQNEDGVDVTFTDGQERRFDLVVGADGQWSKTRRLAFGQAVNDQAFQSLNVFAAYYTIPHEAGDEGVARSCLVPGAKGMVTRPGKNPATTQAWLFTMKNTEHLKRLNKEPLATQKSAWIDMFKDAGWQSDRLLRGLKTSNDFYGHELAQVKMDALHKGRVVLVGDAGFCTSVFTGMGTTASLVGSYVLAGELARHGNDVGTALQGYEKTMRGPIDEWMKLSGSWSPSTMPSSRLAIWAMENVLWAVNGLGILRLMGGMGAGETKVAWKLPEYPELNLKE</sequence>
<dbReference type="OrthoDB" id="655030at2759"/>
<dbReference type="GO" id="GO:0016491">
    <property type="term" value="F:oxidoreductase activity"/>
    <property type="evidence" value="ECO:0007669"/>
    <property type="project" value="UniProtKB-KW"/>
</dbReference>
<dbReference type="EMBL" id="JAADJZ010000008">
    <property type="protein sequence ID" value="KAF2873114.1"/>
    <property type="molecule type" value="Genomic_DNA"/>
</dbReference>
<proteinExistence type="predicted"/>
<keyword evidence="2" id="KW-0274">FAD</keyword>
<dbReference type="Gene3D" id="3.50.50.60">
    <property type="entry name" value="FAD/NAD(P)-binding domain"/>
    <property type="match status" value="1"/>
</dbReference>
<evidence type="ECO:0000259" key="4">
    <source>
        <dbReference type="Pfam" id="PF01494"/>
    </source>
</evidence>
<keyword evidence="1" id="KW-0285">Flavoprotein</keyword>
<keyword evidence="3" id="KW-0560">Oxidoreductase</keyword>
<dbReference type="AlphaFoldDB" id="A0A7C8I869"/>
<evidence type="ECO:0000256" key="1">
    <source>
        <dbReference type="ARBA" id="ARBA00022630"/>
    </source>
</evidence>
<evidence type="ECO:0000313" key="5">
    <source>
        <dbReference type="EMBL" id="KAF2873114.1"/>
    </source>
</evidence>
<reference evidence="5 6" key="1">
    <citation type="submission" date="2020-01" db="EMBL/GenBank/DDBJ databases">
        <authorList>
            <consortium name="DOE Joint Genome Institute"/>
            <person name="Haridas S."/>
            <person name="Albert R."/>
            <person name="Binder M."/>
            <person name="Bloem J."/>
            <person name="Labutti K."/>
            <person name="Salamov A."/>
            <person name="Andreopoulos B."/>
            <person name="Baker S.E."/>
            <person name="Barry K."/>
            <person name="Bills G."/>
            <person name="Bluhm B.H."/>
            <person name="Cannon C."/>
            <person name="Castanera R."/>
            <person name="Culley D.E."/>
            <person name="Daum C."/>
            <person name="Ezra D."/>
            <person name="Gonzalez J.B."/>
            <person name="Henrissat B."/>
            <person name="Kuo A."/>
            <person name="Liang C."/>
            <person name="Lipzen A."/>
            <person name="Lutzoni F."/>
            <person name="Magnuson J."/>
            <person name="Mondo S."/>
            <person name="Nolan M."/>
            <person name="Ohm R."/>
            <person name="Pangilinan J."/>
            <person name="Park H.-J.H."/>
            <person name="Ramirez L."/>
            <person name="Alfaro M."/>
            <person name="Sun H."/>
            <person name="Tritt A."/>
            <person name="Yoshinaga Y."/>
            <person name="Zwiers L.-H.L."/>
            <person name="Turgeon B.G."/>
            <person name="Goodwin S.B."/>
            <person name="Spatafora J.W."/>
            <person name="Crous P.W."/>
            <person name="Grigoriev I.V."/>
        </authorList>
    </citation>
    <scope>NUCLEOTIDE SEQUENCE [LARGE SCALE GENOMIC DNA]</scope>
    <source>
        <strain evidence="5 6">CBS 611.86</strain>
    </source>
</reference>
<accession>A0A7C8I869</accession>
<dbReference type="Pfam" id="PF01494">
    <property type="entry name" value="FAD_binding_3"/>
    <property type="match status" value="1"/>
</dbReference>
<dbReference type="Proteomes" id="UP000481861">
    <property type="component" value="Unassembled WGS sequence"/>
</dbReference>
<evidence type="ECO:0000256" key="2">
    <source>
        <dbReference type="ARBA" id="ARBA00022827"/>
    </source>
</evidence>
<keyword evidence="6" id="KW-1185">Reference proteome</keyword>
<dbReference type="PRINTS" id="PR00420">
    <property type="entry name" value="RNGMNOXGNASE"/>
</dbReference>
<evidence type="ECO:0000256" key="3">
    <source>
        <dbReference type="ARBA" id="ARBA00023002"/>
    </source>
</evidence>
<dbReference type="Gene3D" id="3.30.9.10">
    <property type="entry name" value="D-Amino Acid Oxidase, subunit A, domain 2"/>
    <property type="match status" value="1"/>
</dbReference>
<gene>
    <name evidence="5" type="ORF">BDV95DRAFT_627879</name>
</gene>
<dbReference type="InterPro" id="IPR002938">
    <property type="entry name" value="FAD-bd"/>
</dbReference>